<comment type="caution">
    <text evidence="3">The sequence shown here is derived from an EMBL/GenBank/DDBJ whole genome shotgun (WGS) entry which is preliminary data.</text>
</comment>
<sequence length="1406" mass="139090">MKQKLTSGILTPRISLLALAAFTQVTHAQATRTWDGGGVPATNMDIAANWSADTIPNGTNGDTMQWDGTVAGPLSLTYTAAGTGANLTAGGGLHMSVLGTQTGSLTINEASGTAGLRIRDFTVASGAGAVTLGSLTGADGFTLGSGTVVAHTWTNNSSNPVTFANDIQFSAGGGVTHTLTLTGPGNWNVNTTLIRPAAATGTINVIKDGAGTMNLGTVNSLGNAAFTINAGTLENTSGAALTMTNTTQSWNGDFAFSNGASTSPTGDLSLGTGAFSLGTAAGTSRTVTTNGAAILTAAGVIANGTTANSLIKSGTGALRLDGANTFSGGFTLNAGTLHFANNAALGTGPLTINGGVLQARLASRTLANAVTINGDCNLGVTNNNNQIVLSGTVSLGGGTRTLTVPETTQNPDVNLTGVISNGGLTKAGAGQLNLAAANTYSGPTTVSANTLRVDGTGSINGSSGITINGADAKFLYTSSVALTPPITLTQGTLDASGTIGAVSVGNATTFANGNGTTTPLTTGNLSFAGAATVNVNGTSSNVGIAAGTLTTSGTDSAIMLNVTRTGSWSNGMNNLISFTSFPSADINDFDYTIINAPPLGARQTFGDLAINGNNIALEVIGTSIYWTGLQSNQWTALTVPGSKNWKQTSDNVATDFQPNDDVVFGDTPATNQTIQIDDGDVFPTTATFNNSAINYTLASSSTFAIGNGVLTKSGTGSLTINTNNYHSGGTILNAGTLNANTATALGTGPVVINGGTLNNSSAGAIVSTNNNTQTWNSNFTFTGTNSFDMGSGAVTSTGAGDRTVTVSANTLAVGELKTAAGQGFVKQGTGTLALTSTGAGAASSVINGTLNVAAGTLQINRTGALDGNAAGDLTATTITGTGTITNGANFERWLIITPTTPGTFGGSIQNGPGTAGLGFRKGGTVNFTLTGNNSYTGVTTVDGGTLTITGTNATGGAVNVAGTALSPAILNLQNSNALGTGALTSANRNSGIQLQGGIVLPSTVTLLTSNDGTSGATVPYAVDSVSGDNVINGNITLRDGGGSSIFQSETGATLKLAGNVTIITGQGSRGMIFQGASTGANEFSGVLSDLSVTSVASIIKNGTGTWKVSGVNTYTGPTTVNAGTLLVTGDSPATTGLITVAAGATLGGNGDFGGPMTVAAGGHHALAVAATPAAQVTRSVASLDLTAVGDILDLTAAATPADGAYTLIHTTSGITGQTGGVLDDTVVNLTGLTGTVSVIGNDLVLTVGSGGSAFSTWIAGYPSIPLADRDPGDDPDGDGFTNQVEFALGGAPNSGSNNAKIYSIVADSDFDGDSTPELLLTMAVRTGTGTFTGATSKSAPSDDPTYGYTVQGSLNLNTFNEVVNVVPTAVPPVGVTLPAGYTWKTFSLNGSNGAASKGFMRVLVTP</sequence>
<gene>
    <name evidence="3" type="ORF">WKV53_10695</name>
</gene>
<feature type="chain" id="PRO_5047142413" evidence="2">
    <location>
        <begin position="21"/>
        <end position="1406"/>
    </location>
</feature>
<keyword evidence="4" id="KW-1185">Reference proteome</keyword>
<dbReference type="EMBL" id="JBBUKT010000003">
    <property type="protein sequence ID" value="MEK7950968.1"/>
    <property type="molecule type" value="Genomic_DNA"/>
</dbReference>
<reference evidence="3 4" key="1">
    <citation type="submission" date="2024-04" db="EMBL/GenBank/DDBJ databases">
        <title>Luteolibacter sp. isolated from soil.</title>
        <authorList>
            <person name="An J."/>
        </authorList>
    </citation>
    <scope>NUCLEOTIDE SEQUENCE [LARGE SCALE GENOMIC DNA]</scope>
    <source>
        <strain evidence="3 4">Y139</strain>
    </source>
</reference>
<name>A0ABU9ATA8_9BACT</name>
<evidence type="ECO:0000256" key="1">
    <source>
        <dbReference type="ARBA" id="ARBA00022729"/>
    </source>
</evidence>
<evidence type="ECO:0000256" key="2">
    <source>
        <dbReference type="SAM" id="SignalP"/>
    </source>
</evidence>
<dbReference type="InterPro" id="IPR013425">
    <property type="entry name" value="Autotrns_rpt"/>
</dbReference>
<dbReference type="RefSeq" id="WP_341404570.1">
    <property type="nucleotide sequence ID" value="NZ_JBBUKT010000003.1"/>
</dbReference>
<protein>
    <submittedName>
        <fullName evidence="3">Autotransporter-associated beta strand repeat-containing protein</fullName>
    </submittedName>
</protein>
<dbReference type="InterPro" id="IPR011050">
    <property type="entry name" value="Pectin_lyase_fold/virulence"/>
</dbReference>
<dbReference type="SUPFAM" id="SSF51126">
    <property type="entry name" value="Pectin lyase-like"/>
    <property type="match status" value="2"/>
</dbReference>
<dbReference type="NCBIfam" id="TIGR02601">
    <property type="entry name" value="autotrns_rpt"/>
    <property type="match status" value="4"/>
</dbReference>
<accession>A0ABU9ATA8</accession>
<evidence type="ECO:0000313" key="3">
    <source>
        <dbReference type="EMBL" id="MEK7950968.1"/>
    </source>
</evidence>
<feature type="signal peptide" evidence="2">
    <location>
        <begin position="1"/>
        <end position="20"/>
    </location>
</feature>
<proteinExistence type="predicted"/>
<dbReference type="Proteomes" id="UP001371305">
    <property type="component" value="Unassembled WGS sequence"/>
</dbReference>
<organism evidence="3 4">
    <name type="scientific">Luteolibacter soli</name>
    <dbReference type="NCBI Taxonomy" id="3135280"/>
    <lineage>
        <taxon>Bacteria</taxon>
        <taxon>Pseudomonadati</taxon>
        <taxon>Verrucomicrobiota</taxon>
        <taxon>Verrucomicrobiia</taxon>
        <taxon>Verrucomicrobiales</taxon>
        <taxon>Verrucomicrobiaceae</taxon>
        <taxon>Luteolibacter</taxon>
    </lineage>
</organism>
<keyword evidence="1 2" id="KW-0732">Signal</keyword>
<dbReference type="Pfam" id="PF12951">
    <property type="entry name" value="PATR"/>
    <property type="match status" value="7"/>
</dbReference>
<evidence type="ECO:0000313" key="4">
    <source>
        <dbReference type="Proteomes" id="UP001371305"/>
    </source>
</evidence>